<sequence>MQNMDIQQGSGKNIYELSKMSVMEEYSVYNGQRREHIYMYIYVEETQNQRNMAD</sequence>
<name>A0A0B7C1W7_9EUPU</name>
<dbReference type="EMBL" id="HACG01052342">
    <property type="protein sequence ID" value="CEK99213.1"/>
    <property type="molecule type" value="Transcribed_RNA"/>
</dbReference>
<proteinExistence type="predicted"/>
<protein>
    <submittedName>
        <fullName evidence="1">Uncharacterized protein</fullName>
    </submittedName>
</protein>
<accession>A0A0B7C1W7</accession>
<organism evidence="1">
    <name type="scientific">Arion vulgaris</name>
    <dbReference type="NCBI Taxonomy" id="1028688"/>
    <lineage>
        <taxon>Eukaryota</taxon>
        <taxon>Metazoa</taxon>
        <taxon>Spiralia</taxon>
        <taxon>Lophotrochozoa</taxon>
        <taxon>Mollusca</taxon>
        <taxon>Gastropoda</taxon>
        <taxon>Heterobranchia</taxon>
        <taxon>Euthyneura</taxon>
        <taxon>Panpulmonata</taxon>
        <taxon>Eupulmonata</taxon>
        <taxon>Stylommatophora</taxon>
        <taxon>Helicina</taxon>
        <taxon>Arionoidea</taxon>
        <taxon>Arionidae</taxon>
        <taxon>Arion</taxon>
    </lineage>
</organism>
<feature type="non-terminal residue" evidence="1">
    <location>
        <position position="54"/>
    </location>
</feature>
<dbReference type="AlphaFoldDB" id="A0A0B7C1W7"/>
<reference evidence="1" key="1">
    <citation type="submission" date="2014-12" db="EMBL/GenBank/DDBJ databases">
        <title>Insight into the proteome of Arion vulgaris.</title>
        <authorList>
            <person name="Aradska J."/>
            <person name="Bulat T."/>
            <person name="Smidak R."/>
            <person name="Sarate P."/>
            <person name="Gangsoo J."/>
            <person name="Sialana F."/>
            <person name="Bilban M."/>
            <person name="Lubec G."/>
        </authorList>
    </citation>
    <scope>NUCLEOTIDE SEQUENCE</scope>
    <source>
        <tissue evidence="1">Skin</tissue>
    </source>
</reference>
<gene>
    <name evidence="1" type="primary">ORF220714</name>
</gene>
<evidence type="ECO:0000313" key="1">
    <source>
        <dbReference type="EMBL" id="CEK99213.1"/>
    </source>
</evidence>